<reference evidence="2" key="1">
    <citation type="submission" date="2016-10" db="EMBL/GenBank/DDBJ databases">
        <authorList>
            <person name="Varghese N."/>
            <person name="Submissions S."/>
        </authorList>
    </citation>
    <scope>NUCLEOTIDE SEQUENCE [LARGE SCALE GENOMIC DNA]</scope>
    <source>
        <strain evidence="2">CGMCC 1.10121</strain>
    </source>
</reference>
<dbReference type="Proteomes" id="UP000199126">
    <property type="component" value="Unassembled WGS sequence"/>
</dbReference>
<keyword evidence="2" id="KW-1185">Reference proteome</keyword>
<dbReference type="EMBL" id="FODV01000018">
    <property type="protein sequence ID" value="SEP17392.1"/>
    <property type="molecule type" value="Genomic_DNA"/>
</dbReference>
<gene>
    <name evidence="1" type="ORF">SAMN04487948_11867</name>
</gene>
<dbReference type="AlphaFoldDB" id="A0A1H8VPM9"/>
<accession>A0A1H8VPM9</accession>
<sequence>MKCPKQDEAHNYWGSLSLRYNDKKLSVTTAGDKIVRTISLFSFFNGEKPLDNVVIETTTTGRWSERVP</sequence>
<organism evidence="1 2">
    <name type="scientific">Halogranum amylolyticum</name>
    <dbReference type="NCBI Taxonomy" id="660520"/>
    <lineage>
        <taxon>Archaea</taxon>
        <taxon>Methanobacteriati</taxon>
        <taxon>Methanobacteriota</taxon>
        <taxon>Stenosarchaea group</taxon>
        <taxon>Halobacteria</taxon>
        <taxon>Halobacteriales</taxon>
        <taxon>Haloferacaceae</taxon>
    </lineage>
</organism>
<evidence type="ECO:0000313" key="2">
    <source>
        <dbReference type="Proteomes" id="UP000199126"/>
    </source>
</evidence>
<protein>
    <submittedName>
        <fullName evidence="1">Uncharacterized protein</fullName>
    </submittedName>
</protein>
<evidence type="ECO:0000313" key="1">
    <source>
        <dbReference type="EMBL" id="SEP17392.1"/>
    </source>
</evidence>
<proteinExistence type="predicted"/>
<name>A0A1H8VPM9_9EURY</name>